<evidence type="ECO:0000313" key="2">
    <source>
        <dbReference type="EMBL" id="GFS28168.1"/>
    </source>
</evidence>
<reference evidence="3" key="1">
    <citation type="submission" date="2019-07" db="EMBL/GenBank/DDBJ databases">
        <title>De Novo Assembly of kiwifruit Actinidia rufa.</title>
        <authorList>
            <person name="Sugita-Konishi S."/>
            <person name="Sato K."/>
            <person name="Mori E."/>
            <person name="Abe Y."/>
            <person name="Kisaki G."/>
            <person name="Hamano K."/>
            <person name="Suezawa K."/>
            <person name="Otani M."/>
            <person name="Fukuda T."/>
            <person name="Manabe T."/>
            <person name="Gomi K."/>
            <person name="Tabuchi M."/>
            <person name="Akimitsu K."/>
            <person name="Kataoka I."/>
        </authorList>
    </citation>
    <scope>NUCLEOTIDE SEQUENCE [LARGE SCALE GENOMIC DNA]</scope>
    <source>
        <strain evidence="3">cv. Fuchu</strain>
    </source>
</reference>
<protein>
    <submittedName>
        <fullName evidence="2">Uncharacterized protein</fullName>
    </submittedName>
</protein>
<dbReference type="Proteomes" id="UP000585474">
    <property type="component" value="Unassembled WGS sequence"/>
</dbReference>
<sequence>MCPSSISESIRSPFNVRYTSSPSTLSFQSLLFAWNLIAAQHSKVKGAHSESRDTVWYPLSSIEGYKANAIYTGQGREWRIPHNLYRMNPRTFTCASVLSIITYVISHLLLDWRYFHLDSRSKLVEVSGLLTIFGKEGDLALAAFGGFFDSPFYVGEQSAGKHNRGKGLPYGGKTHALPDRGLVVPPFLDPAFFDEISKPMPHSTLPQPAAPRRIPLADGKSQPSRSWAGVQ</sequence>
<keyword evidence="3" id="KW-1185">Reference proteome</keyword>
<organism evidence="2 3">
    <name type="scientific">Actinidia rufa</name>
    <dbReference type="NCBI Taxonomy" id="165716"/>
    <lineage>
        <taxon>Eukaryota</taxon>
        <taxon>Viridiplantae</taxon>
        <taxon>Streptophyta</taxon>
        <taxon>Embryophyta</taxon>
        <taxon>Tracheophyta</taxon>
        <taxon>Spermatophyta</taxon>
        <taxon>Magnoliopsida</taxon>
        <taxon>eudicotyledons</taxon>
        <taxon>Gunneridae</taxon>
        <taxon>Pentapetalae</taxon>
        <taxon>asterids</taxon>
        <taxon>Ericales</taxon>
        <taxon>Actinidiaceae</taxon>
        <taxon>Actinidia</taxon>
    </lineage>
</organism>
<evidence type="ECO:0000313" key="3">
    <source>
        <dbReference type="Proteomes" id="UP000585474"/>
    </source>
</evidence>
<dbReference type="EMBL" id="BJWL01000036">
    <property type="protein sequence ID" value="GFS28168.1"/>
    <property type="molecule type" value="Genomic_DNA"/>
</dbReference>
<name>A0A7J0D808_9ERIC</name>
<feature type="region of interest" description="Disordered" evidence="1">
    <location>
        <begin position="202"/>
        <end position="231"/>
    </location>
</feature>
<comment type="caution">
    <text evidence="2">The sequence shown here is derived from an EMBL/GenBank/DDBJ whole genome shotgun (WGS) entry which is preliminary data.</text>
</comment>
<dbReference type="AlphaFoldDB" id="A0A7J0D808"/>
<evidence type="ECO:0000256" key="1">
    <source>
        <dbReference type="SAM" id="MobiDB-lite"/>
    </source>
</evidence>
<gene>
    <name evidence="2" type="ORF">Acr_00g0000350</name>
</gene>
<accession>A0A7J0D808</accession>
<proteinExistence type="predicted"/>